<evidence type="ECO:0000313" key="2">
    <source>
        <dbReference type="EMBL" id="SHG30314.1"/>
    </source>
</evidence>
<dbReference type="OrthoDB" id="9767366at2"/>
<dbReference type="AlphaFoldDB" id="A0A1M5IPN5"/>
<reference evidence="3" key="1">
    <citation type="submission" date="2016-11" db="EMBL/GenBank/DDBJ databases">
        <authorList>
            <person name="Varghese N."/>
            <person name="Submissions S."/>
        </authorList>
    </citation>
    <scope>NUCLEOTIDE SEQUENCE [LARGE SCALE GENOMIC DNA]</scope>
    <source>
        <strain evidence="3">DSM 22638</strain>
    </source>
</reference>
<evidence type="ECO:0000313" key="3">
    <source>
        <dbReference type="Proteomes" id="UP000184532"/>
    </source>
</evidence>
<dbReference type="PANTHER" id="PTHR22642:SF2">
    <property type="entry name" value="PROTEIN LONG AFTER FAR-RED 3"/>
    <property type="match status" value="1"/>
</dbReference>
<organism evidence="2 3">
    <name type="scientific">Flagellimonas flava</name>
    <dbReference type="NCBI Taxonomy" id="570519"/>
    <lineage>
        <taxon>Bacteria</taxon>
        <taxon>Pseudomonadati</taxon>
        <taxon>Bacteroidota</taxon>
        <taxon>Flavobacteriia</taxon>
        <taxon>Flavobacteriales</taxon>
        <taxon>Flavobacteriaceae</taxon>
        <taxon>Flagellimonas</taxon>
    </lineage>
</organism>
<feature type="domain" description="Amidohydrolase 3" evidence="1">
    <location>
        <begin position="78"/>
        <end position="565"/>
    </location>
</feature>
<accession>A0A1M5IPN5</accession>
<dbReference type="Proteomes" id="UP000184532">
    <property type="component" value="Unassembled WGS sequence"/>
</dbReference>
<dbReference type="CDD" id="cd01300">
    <property type="entry name" value="YtcJ_like"/>
    <property type="match status" value="1"/>
</dbReference>
<evidence type="ECO:0000259" key="1">
    <source>
        <dbReference type="Pfam" id="PF07969"/>
    </source>
</evidence>
<dbReference type="PANTHER" id="PTHR22642">
    <property type="entry name" value="IMIDAZOLONEPROPIONASE"/>
    <property type="match status" value="1"/>
</dbReference>
<dbReference type="RefSeq" id="WP_073176648.1">
    <property type="nucleotide sequence ID" value="NZ_FQWL01000001.1"/>
</dbReference>
<keyword evidence="3" id="KW-1185">Reference proteome</keyword>
<dbReference type="GO" id="GO:0016810">
    <property type="term" value="F:hydrolase activity, acting on carbon-nitrogen (but not peptide) bonds"/>
    <property type="evidence" value="ECO:0007669"/>
    <property type="project" value="InterPro"/>
</dbReference>
<sequence>MRTSIYFALIFGLGLQLSCNNNEKKSLGNSSVVYYGGDILTMVGEAPEYVDALVVNEGKIVFAGNSVEAMEMAGNGHEMINLEGKTLVPGFIDGHAHYGSFSAQAIGAQILPPPDAGANNIAALIQILKDWNTPENRALTGWIFGLGFDDSVLEENRFPTKHDLDEVSTEHPIMIIHISGHFAVVNSKGLELLDITAETKDPEGGIIRRENGNEPNGVLEELAGLPLYTRALTPVTDEAASRFFEAGQEMALSYGYTTAQEGRAMDQTMFVNAAEANIMKLDVVSYIDYAYVDGIMDTKWNSKTYQNHYRIGGMKITLDGSPQGRTAWRTEPYVLRPHGTEKGYKGYPAFPDENTAIDLFKMGFKNNWQVLSHANGDAAIDQFIKATRIAADEYGNDDRRTTLIHGQYIREDQLDSLKNLNVIASLFPLHTFYWGDWHKQIIGDELGDRISPLRTAIDKGLRVTTHTDAPVALPNLMRMVGISVERKSRSGVVIGAGEKLTPYEALKSITIWSAYQHFEEDSKGTLEKGKLADMVILDKNPLKVDEAEIKNILVLETIKEGNTVYKK</sequence>
<dbReference type="Gene3D" id="3.10.310.70">
    <property type="match status" value="1"/>
</dbReference>
<dbReference type="Pfam" id="PF07969">
    <property type="entry name" value="Amidohydro_3"/>
    <property type="match status" value="1"/>
</dbReference>
<dbReference type="Gene3D" id="2.30.40.10">
    <property type="entry name" value="Urease, subunit C, domain 1"/>
    <property type="match status" value="1"/>
</dbReference>
<dbReference type="SUPFAM" id="SSF51556">
    <property type="entry name" value="Metallo-dependent hydrolases"/>
    <property type="match status" value="1"/>
</dbReference>
<dbReference type="STRING" id="570519.SAMN04488116_0853"/>
<gene>
    <name evidence="2" type="ORF">SAMN04488116_0853</name>
</gene>
<dbReference type="InterPro" id="IPR011059">
    <property type="entry name" value="Metal-dep_hydrolase_composite"/>
</dbReference>
<protein>
    <recommendedName>
        <fullName evidence="1">Amidohydrolase 3 domain-containing protein</fullName>
    </recommendedName>
</protein>
<dbReference type="InterPro" id="IPR032466">
    <property type="entry name" value="Metal_Hydrolase"/>
</dbReference>
<proteinExistence type="predicted"/>
<dbReference type="Gene3D" id="3.20.20.140">
    <property type="entry name" value="Metal-dependent hydrolases"/>
    <property type="match status" value="1"/>
</dbReference>
<dbReference type="SUPFAM" id="SSF51338">
    <property type="entry name" value="Composite domain of metallo-dependent hydrolases"/>
    <property type="match status" value="1"/>
</dbReference>
<dbReference type="EMBL" id="FQWL01000001">
    <property type="protein sequence ID" value="SHG30314.1"/>
    <property type="molecule type" value="Genomic_DNA"/>
</dbReference>
<dbReference type="InterPro" id="IPR033932">
    <property type="entry name" value="YtcJ-like"/>
</dbReference>
<dbReference type="InterPro" id="IPR013108">
    <property type="entry name" value="Amidohydro_3"/>
</dbReference>
<name>A0A1M5IPN5_9FLAO</name>